<gene>
    <name evidence="3" type="ORF">PCAL00307_LOCUS6178</name>
    <name evidence="4" type="ORF">PECAL_4P21830</name>
</gene>
<dbReference type="PANTHER" id="PTHR12121">
    <property type="entry name" value="CARBON CATABOLITE REPRESSOR PROTEIN 4"/>
    <property type="match status" value="1"/>
</dbReference>
<evidence type="ECO:0000256" key="1">
    <source>
        <dbReference type="SAM" id="MobiDB-lite"/>
    </source>
</evidence>
<dbReference type="PROSITE" id="PS50853">
    <property type="entry name" value="FN3"/>
    <property type="match status" value="1"/>
</dbReference>
<name>A0A7S4E5G1_9STRA</name>
<dbReference type="SUPFAM" id="SSF56219">
    <property type="entry name" value="DNase I-like"/>
    <property type="match status" value="1"/>
</dbReference>
<dbReference type="AlphaFoldDB" id="A0A7S4E5G1"/>
<dbReference type="GO" id="GO:0000175">
    <property type="term" value="F:3'-5'-RNA exonuclease activity"/>
    <property type="evidence" value="ECO:0007669"/>
    <property type="project" value="TreeGrafter"/>
</dbReference>
<organism evidence="3">
    <name type="scientific">Pelagomonas calceolata</name>
    <dbReference type="NCBI Taxonomy" id="35677"/>
    <lineage>
        <taxon>Eukaryota</taxon>
        <taxon>Sar</taxon>
        <taxon>Stramenopiles</taxon>
        <taxon>Ochrophyta</taxon>
        <taxon>Pelagophyceae</taxon>
        <taxon>Pelagomonadales</taxon>
        <taxon>Pelagomonadaceae</taxon>
        <taxon>Pelagomonas</taxon>
    </lineage>
</organism>
<dbReference type="EMBL" id="HBIW01007343">
    <property type="protein sequence ID" value="CAE0690742.1"/>
    <property type="molecule type" value="Transcribed_RNA"/>
</dbReference>
<dbReference type="InterPro" id="IPR036691">
    <property type="entry name" value="Endo/exonu/phosph_ase_sf"/>
</dbReference>
<dbReference type="InterPro" id="IPR013783">
    <property type="entry name" value="Ig-like_fold"/>
</dbReference>
<accession>A0A7S4E5G1</accession>
<dbReference type="EMBL" id="CAKKNE010000004">
    <property type="protein sequence ID" value="CAH0374875.1"/>
    <property type="molecule type" value="Genomic_DNA"/>
</dbReference>
<protein>
    <recommendedName>
        <fullName evidence="2">Fibronectin type-III domain-containing protein</fullName>
    </recommendedName>
</protein>
<evidence type="ECO:0000313" key="4">
    <source>
        <dbReference type="EMBL" id="CAH0374875.1"/>
    </source>
</evidence>
<feature type="region of interest" description="Disordered" evidence="1">
    <location>
        <begin position="300"/>
        <end position="325"/>
    </location>
</feature>
<dbReference type="InterPro" id="IPR003961">
    <property type="entry name" value="FN3_dom"/>
</dbReference>
<dbReference type="InterPro" id="IPR050410">
    <property type="entry name" value="CCR4/nocturin_mRNA_transcr"/>
</dbReference>
<reference evidence="3" key="1">
    <citation type="submission" date="2021-01" db="EMBL/GenBank/DDBJ databases">
        <authorList>
            <person name="Corre E."/>
            <person name="Pelletier E."/>
            <person name="Niang G."/>
            <person name="Scheremetjew M."/>
            <person name="Finn R."/>
            <person name="Kale V."/>
            <person name="Holt S."/>
            <person name="Cochrane G."/>
            <person name="Meng A."/>
            <person name="Brown T."/>
            <person name="Cohen L."/>
        </authorList>
    </citation>
    <scope>NUCLEOTIDE SEQUENCE</scope>
    <source>
        <strain evidence="3">CCMP1756</strain>
    </source>
</reference>
<dbReference type="InterPro" id="IPR036116">
    <property type="entry name" value="FN3_sf"/>
</dbReference>
<sequence>MGLLDRVMLKKARFENEELPPELLPPKEAEEPVVVDPDADLERKLCWLPDAPETAPSRVKVVSYNVLGRCNADGMHSKSHPSSLTWSFRRQRLLSEIVSYECDVICLQDVDDYHGFWLPGLNAAGFDTMYAPRQKSQAHAEEDLISEDLDGVLIGWKRMHFQLVRSEVIELHRAAERAKRASTAVRCAARDEIAMILDLVPFNNATHDAALVVACTQLAGGHAGDQYEPTAEDWDVVSDEQMRELVTNWRAEESVRGTQTKYLTEQIEQFNRDFQHPVVLCCTLHGAPNSEAHALLETGRPLPIPAPPRPPPSPPTLEPDGIGLGDVGESPTTAVLYWLPAVVDASKLDPPVERYYVQHRIGGNTTLGWSKPLILDEHLCTHYTTVLRPGTRKKRTVRDPRYRHVVAGLCSGVAYEFRVAGESSLGLGAYSEPSAPFATKAYGANIPDYYDLDKEAPAPAPEMEADPLTVAEDLRQLRVCGPDVPRLLLGPSEVARKHAVGESLSLQHAVAAAREANLVDENFAREASRAKSAVEQLALLEQVKVALDNGDIDPRLASADHEVRQQARFATTDEALRAQEFADYDQKHHPFSSKTGISPRHNARFATPAYSRTCEQVRALCNCAICGGKIAHPVEAEPTHVSNATAQVCVKRLAISPERAASAGMSHNRPPPFKMDPKYLTPAAQPHVKERISLDEPETVINKPPEHNRLGLFSAYNQAAGSEPPYTMTAERRTACVDYIFLSKDVLRPVAYLPVPRLRQFAPPPKNEDDESDGEDVIRRVRVARQRRVLFDDATFVREAAKRKHYIAPEDIEDAAKLAAMPEDVFEGAFRAAIDANRGSWLPNDRFPSDHMALVVVFDVDERLTPAVHAA</sequence>
<keyword evidence="5" id="KW-1185">Reference proteome</keyword>
<dbReference type="Proteomes" id="UP000789595">
    <property type="component" value="Unassembled WGS sequence"/>
</dbReference>
<feature type="compositionally biased region" description="Pro residues" evidence="1">
    <location>
        <begin position="302"/>
        <end position="317"/>
    </location>
</feature>
<evidence type="ECO:0000313" key="5">
    <source>
        <dbReference type="Proteomes" id="UP000789595"/>
    </source>
</evidence>
<dbReference type="OrthoDB" id="428734at2759"/>
<dbReference type="Gene3D" id="3.60.10.10">
    <property type="entry name" value="Endonuclease/exonuclease/phosphatase"/>
    <property type="match status" value="2"/>
</dbReference>
<dbReference type="Gene3D" id="2.60.40.10">
    <property type="entry name" value="Immunoglobulins"/>
    <property type="match status" value="1"/>
</dbReference>
<dbReference type="PANTHER" id="PTHR12121:SF34">
    <property type="entry name" value="PROTEIN ANGEL"/>
    <property type="match status" value="1"/>
</dbReference>
<dbReference type="SUPFAM" id="SSF49265">
    <property type="entry name" value="Fibronectin type III"/>
    <property type="match status" value="1"/>
</dbReference>
<reference evidence="4" key="2">
    <citation type="submission" date="2021-11" db="EMBL/GenBank/DDBJ databases">
        <authorList>
            <consortium name="Genoscope - CEA"/>
            <person name="William W."/>
        </authorList>
    </citation>
    <scope>NUCLEOTIDE SEQUENCE</scope>
</reference>
<dbReference type="CDD" id="cd00063">
    <property type="entry name" value="FN3"/>
    <property type="match status" value="1"/>
</dbReference>
<evidence type="ECO:0000313" key="3">
    <source>
        <dbReference type="EMBL" id="CAE0690742.1"/>
    </source>
</evidence>
<evidence type="ECO:0000259" key="2">
    <source>
        <dbReference type="PROSITE" id="PS50853"/>
    </source>
</evidence>
<proteinExistence type="predicted"/>
<feature type="domain" description="Fibronectin type-III" evidence="2">
    <location>
        <begin position="350"/>
        <end position="442"/>
    </location>
</feature>